<keyword evidence="11" id="KW-0675">Receptor</keyword>
<evidence type="ECO:0000256" key="5">
    <source>
        <dbReference type="ARBA" id="ARBA00022729"/>
    </source>
</evidence>
<organism evidence="24 25">
    <name type="scientific">Phrynocephalus forsythii</name>
    <dbReference type="NCBI Taxonomy" id="171643"/>
    <lineage>
        <taxon>Eukaryota</taxon>
        <taxon>Metazoa</taxon>
        <taxon>Chordata</taxon>
        <taxon>Craniata</taxon>
        <taxon>Vertebrata</taxon>
        <taxon>Euteleostomi</taxon>
        <taxon>Lepidosauria</taxon>
        <taxon>Squamata</taxon>
        <taxon>Bifurcata</taxon>
        <taxon>Unidentata</taxon>
        <taxon>Episquamata</taxon>
        <taxon>Toxicofera</taxon>
        <taxon>Iguania</taxon>
        <taxon>Acrodonta</taxon>
        <taxon>Agamidae</taxon>
        <taxon>Agaminae</taxon>
        <taxon>Phrynocephalus</taxon>
    </lineage>
</organism>
<comment type="catalytic activity">
    <reaction evidence="18">
        <text>Na(+)(in) = Na(+)(out)</text>
        <dbReference type="Rhea" id="RHEA:34963"/>
        <dbReference type="ChEBI" id="CHEBI:29101"/>
    </reaction>
</comment>
<dbReference type="FunFam" id="1.20.58.390:FF:000026">
    <property type="entry name" value="Cholinergic receptor nicotinic beta 1 subunit"/>
    <property type="match status" value="1"/>
</dbReference>
<keyword evidence="6 21" id="KW-1133">Transmembrane helix</keyword>
<dbReference type="EMBL" id="JAPFRF010000012">
    <property type="protein sequence ID" value="KAJ7313265.1"/>
    <property type="molecule type" value="Genomic_DNA"/>
</dbReference>
<dbReference type="Gene3D" id="1.20.58.390">
    <property type="entry name" value="Neurotransmitter-gated ion-channel transmembrane domain"/>
    <property type="match status" value="2"/>
</dbReference>
<evidence type="ECO:0000259" key="22">
    <source>
        <dbReference type="Pfam" id="PF02931"/>
    </source>
</evidence>
<dbReference type="GO" id="GO:0004888">
    <property type="term" value="F:transmembrane signaling receptor activity"/>
    <property type="evidence" value="ECO:0007669"/>
    <property type="project" value="InterPro"/>
</dbReference>
<dbReference type="PRINTS" id="PR00254">
    <property type="entry name" value="NICOTINICR"/>
</dbReference>
<feature type="signal peptide" evidence="21">
    <location>
        <begin position="1"/>
        <end position="21"/>
    </location>
</feature>
<evidence type="ECO:0000256" key="10">
    <source>
        <dbReference type="ARBA" id="ARBA00023157"/>
    </source>
</evidence>
<evidence type="ECO:0000259" key="23">
    <source>
        <dbReference type="Pfam" id="PF02932"/>
    </source>
</evidence>
<dbReference type="SUPFAM" id="SSF63712">
    <property type="entry name" value="Nicotinic receptor ligand binding domain-like"/>
    <property type="match status" value="1"/>
</dbReference>
<keyword evidence="3" id="KW-1003">Cell membrane</keyword>
<feature type="transmembrane region" description="Helical" evidence="21">
    <location>
        <begin position="237"/>
        <end position="261"/>
    </location>
</feature>
<dbReference type="Pfam" id="PF02932">
    <property type="entry name" value="Neur_chan_memb"/>
    <property type="match status" value="2"/>
</dbReference>
<keyword evidence="8 21" id="KW-0406">Ion transport</keyword>
<dbReference type="PROSITE" id="PS00236">
    <property type="entry name" value="NEUROTR_ION_CHANNEL"/>
    <property type="match status" value="1"/>
</dbReference>
<comment type="function">
    <text evidence="1">After binding acetylcholine, the AChR responds by an extensive change in conformation that affects all subunits and leads to opening of an ion-conducting channel across the plasma membrane.</text>
</comment>
<dbReference type="InterPro" id="IPR018000">
    <property type="entry name" value="Neurotransmitter_ion_chnl_CS"/>
</dbReference>
<evidence type="ECO:0000256" key="13">
    <source>
        <dbReference type="ARBA" id="ARBA00023257"/>
    </source>
</evidence>
<protein>
    <recommendedName>
        <fullName evidence="20">Acetylcholine receptor subunit beta</fullName>
    </recommendedName>
</protein>
<evidence type="ECO:0000256" key="3">
    <source>
        <dbReference type="ARBA" id="ARBA00022475"/>
    </source>
</evidence>
<evidence type="ECO:0000256" key="18">
    <source>
        <dbReference type="ARBA" id="ARBA00036239"/>
    </source>
</evidence>
<evidence type="ECO:0000256" key="8">
    <source>
        <dbReference type="ARBA" id="ARBA00023065"/>
    </source>
</evidence>
<dbReference type="InterPro" id="IPR038050">
    <property type="entry name" value="Neuro_actylchol_rec"/>
</dbReference>
<comment type="caution">
    <text evidence="24">The sequence shown here is derived from an EMBL/GenBank/DDBJ whole genome shotgun (WGS) entry which is preliminary data.</text>
</comment>
<evidence type="ECO:0000256" key="20">
    <source>
        <dbReference type="ARBA" id="ARBA00040199"/>
    </source>
</evidence>
<keyword evidence="12" id="KW-0325">Glycoprotein</keyword>
<feature type="domain" description="Neurotransmitter-gated ion-channel transmembrane" evidence="23">
    <location>
        <begin position="376"/>
        <end position="440"/>
    </location>
</feature>
<comment type="similarity">
    <text evidence="19">Belongs to the ligand-gated ion channel (TC 1.A.9) family. Acetylcholine receptor (TC 1.A.9.1) subfamily. Beta-1/CHRNB1 sub-subfamily.</text>
</comment>
<dbReference type="AlphaFoldDB" id="A0A9Q0XFN6"/>
<evidence type="ECO:0000256" key="9">
    <source>
        <dbReference type="ARBA" id="ARBA00023136"/>
    </source>
</evidence>
<dbReference type="InterPro" id="IPR006201">
    <property type="entry name" value="Neur_channel"/>
</dbReference>
<dbReference type="InterPro" id="IPR006202">
    <property type="entry name" value="Neur_chan_lig-bd"/>
</dbReference>
<keyword evidence="10" id="KW-1015">Disulfide bond</keyword>
<dbReference type="InterPro" id="IPR036719">
    <property type="entry name" value="Neuro-gated_channel_TM_sf"/>
</dbReference>
<feature type="transmembrane region" description="Helical" evidence="21">
    <location>
        <begin position="268"/>
        <end position="286"/>
    </location>
</feature>
<reference evidence="24" key="1">
    <citation type="journal article" date="2023" name="DNA Res.">
        <title>Chromosome-level genome assembly of Phrynocephalus forsythii using third-generation DNA sequencing and Hi-C analysis.</title>
        <authorList>
            <person name="Qi Y."/>
            <person name="Zhao W."/>
            <person name="Zhao Y."/>
            <person name="Niu C."/>
            <person name="Cao S."/>
            <person name="Zhang Y."/>
        </authorList>
    </citation>
    <scope>NUCLEOTIDE SEQUENCE</scope>
    <source>
        <tissue evidence="24">Muscle</tissue>
    </source>
</reference>
<accession>A0A9Q0XFN6</accession>
<feature type="transmembrane region" description="Helical" evidence="21">
    <location>
        <begin position="423"/>
        <end position="441"/>
    </location>
</feature>
<evidence type="ECO:0000256" key="19">
    <source>
        <dbReference type="ARBA" id="ARBA00037951"/>
    </source>
</evidence>
<feature type="domain" description="Neurotransmitter-gated ion-channel transmembrane" evidence="23">
    <location>
        <begin position="243"/>
        <end position="358"/>
    </location>
</feature>
<dbReference type="Gene3D" id="2.70.170.10">
    <property type="entry name" value="Neurotransmitter-gated ion-channel ligand-binding domain"/>
    <property type="match status" value="1"/>
</dbReference>
<evidence type="ECO:0000313" key="24">
    <source>
        <dbReference type="EMBL" id="KAJ7313265.1"/>
    </source>
</evidence>
<keyword evidence="5 21" id="KW-0732">Signal</keyword>
<dbReference type="CDD" id="cd19064">
    <property type="entry name" value="LGIC_TM_nAChR"/>
    <property type="match status" value="1"/>
</dbReference>
<dbReference type="Proteomes" id="UP001142489">
    <property type="component" value="Unassembled WGS sequence"/>
</dbReference>
<dbReference type="SUPFAM" id="SSF90112">
    <property type="entry name" value="Neurotransmitter-gated ion-channel transmembrane pore"/>
    <property type="match status" value="1"/>
</dbReference>
<comment type="subcellular location">
    <subcellularLocation>
        <location evidence="16">Postsynaptic cell membrane</location>
        <topology evidence="16">Multi-pass membrane protein</topology>
    </subcellularLocation>
</comment>
<evidence type="ECO:0000256" key="7">
    <source>
        <dbReference type="ARBA" id="ARBA00023018"/>
    </source>
</evidence>
<keyword evidence="7" id="KW-0770">Synapse</keyword>
<evidence type="ECO:0000256" key="14">
    <source>
        <dbReference type="ARBA" id="ARBA00023286"/>
    </source>
</evidence>
<proteinExistence type="inferred from homology"/>
<keyword evidence="2 21" id="KW-0813">Transport</keyword>
<gene>
    <name evidence="24" type="ORF">JRQ81_004549</name>
</gene>
<dbReference type="GO" id="GO:0045211">
    <property type="term" value="C:postsynaptic membrane"/>
    <property type="evidence" value="ECO:0007669"/>
    <property type="project" value="UniProtKB-SubCell"/>
</dbReference>
<keyword evidence="14" id="KW-1071">Ligand-gated ion channel</keyword>
<keyword evidence="13" id="KW-0628">Postsynaptic cell membrane</keyword>
<dbReference type="InterPro" id="IPR036734">
    <property type="entry name" value="Neur_chan_lig-bd_sf"/>
</dbReference>
<dbReference type="OrthoDB" id="5975154at2759"/>
<evidence type="ECO:0000256" key="16">
    <source>
        <dbReference type="ARBA" id="ARBA00034104"/>
    </source>
</evidence>
<feature type="transmembrane region" description="Helical" evidence="21">
    <location>
        <begin position="298"/>
        <end position="319"/>
    </location>
</feature>
<feature type="chain" id="PRO_5040533755" description="Acetylcholine receptor subunit beta" evidence="21">
    <location>
        <begin position="22"/>
        <end position="454"/>
    </location>
</feature>
<evidence type="ECO:0000256" key="11">
    <source>
        <dbReference type="ARBA" id="ARBA00023170"/>
    </source>
</evidence>
<dbReference type="NCBIfam" id="TIGR00860">
    <property type="entry name" value="LIC"/>
    <property type="match status" value="1"/>
</dbReference>
<evidence type="ECO:0000256" key="12">
    <source>
        <dbReference type="ARBA" id="ARBA00023180"/>
    </source>
</evidence>
<keyword evidence="25" id="KW-1185">Reference proteome</keyword>
<evidence type="ECO:0000256" key="6">
    <source>
        <dbReference type="ARBA" id="ARBA00022989"/>
    </source>
</evidence>
<keyword evidence="4 21" id="KW-0812">Transmembrane</keyword>
<dbReference type="Pfam" id="PF02931">
    <property type="entry name" value="Neur_chan_LBD"/>
    <property type="match status" value="1"/>
</dbReference>
<evidence type="ECO:0000256" key="15">
    <source>
        <dbReference type="ARBA" id="ARBA00023303"/>
    </source>
</evidence>
<keyword evidence="15 21" id="KW-0407">Ion channel</keyword>
<comment type="catalytic activity">
    <reaction evidence="17">
        <text>K(+)(in) = K(+)(out)</text>
        <dbReference type="Rhea" id="RHEA:29463"/>
        <dbReference type="ChEBI" id="CHEBI:29103"/>
    </reaction>
</comment>
<feature type="domain" description="Neurotransmitter-gated ion-channel ligand-binding" evidence="22">
    <location>
        <begin position="26"/>
        <end position="236"/>
    </location>
</feature>
<dbReference type="GO" id="GO:0005892">
    <property type="term" value="C:acetylcholine-gated channel complex"/>
    <property type="evidence" value="ECO:0007669"/>
    <property type="project" value="UniProtKB-ARBA"/>
</dbReference>
<name>A0A9Q0XFN6_9SAUR</name>
<keyword evidence="9 21" id="KW-0472">Membrane</keyword>
<evidence type="ECO:0000256" key="21">
    <source>
        <dbReference type="RuleBase" id="RU000687"/>
    </source>
</evidence>
<dbReference type="InterPro" id="IPR006029">
    <property type="entry name" value="Neurotrans-gated_channel_TM"/>
</dbReference>
<dbReference type="InterPro" id="IPR002394">
    <property type="entry name" value="Nicotinic_acetylcholine_rcpt"/>
</dbReference>
<evidence type="ECO:0000256" key="2">
    <source>
        <dbReference type="ARBA" id="ARBA00022448"/>
    </source>
</evidence>
<sequence>MGRRIAIWGFLWILSFTAVNSSEIEGQLMKKLFENYSKTVRPARSITDKVPVRVGMSLSQLISLTEKDEELTTKVYLDLEWVDYRFTWNPADYEGITSIRIFSEDVWRPDIVLMNNNDGGFDIALSVNVLVSFNGTVKWEPPAIYRSSCSVQVTYFPFDWQNCTMVFRSYTYDSSEITLLHTLKNGKELKEIVVYENTFIDNGQWEIRHKPARKNTLPGDPLYEDITFYLIIRRKPLFYLINVIIPCILITILAIFVFYLPPDAGEKVTLSIFALLTLTVFLLLLADKVPETSLAVPIIIKYLMFTMTLVTFSVILSVVDLNLHFRSPNTHEMPFWVKQIFIHTLPRFLGLRRPKQEPLLKPPRCTPNMKKFIEGPTHSVTLPPDLKAVVNAVLYIAEHLQEQDDYDALREDWEYVAIVVDRLFFWTFIAVTTLGTLTIFLDASLHLPPDQPFP</sequence>
<dbReference type="PRINTS" id="PR00252">
    <property type="entry name" value="NRIONCHANNEL"/>
</dbReference>
<evidence type="ECO:0000256" key="1">
    <source>
        <dbReference type="ARBA" id="ARBA00003328"/>
    </source>
</evidence>
<evidence type="ECO:0000256" key="4">
    <source>
        <dbReference type="ARBA" id="ARBA00022692"/>
    </source>
</evidence>
<evidence type="ECO:0000313" key="25">
    <source>
        <dbReference type="Proteomes" id="UP001142489"/>
    </source>
</evidence>
<dbReference type="PANTHER" id="PTHR18945">
    <property type="entry name" value="NEUROTRANSMITTER GATED ION CHANNEL"/>
    <property type="match status" value="1"/>
</dbReference>
<dbReference type="GO" id="GO:0022848">
    <property type="term" value="F:acetylcholine-gated monoatomic cation-selective channel activity"/>
    <property type="evidence" value="ECO:0007669"/>
    <property type="project" value="InterPro"/>
</dbReference>
<evidence type="ECO:0000256" key="17">
    <source>
        <dbReference type="ARBA" id="ARBA00034430"/>
    </source>
</evidence>
<dbReference type="FunFam" id="2.70.170.10:FF:000012">
    <property type="entry name" value="Nicotinic acetylcholine receptor subunit gamma"/>
    <property type="match status" value="1"/>
</dbReference>